<dbReference type="SUPFAM" id="SSF55073">
    <property type="entry name" value="Nucleotide cyclase"/>
    <property type="match status" value="1"/>
</dbReference>
<dbReference type="PROSITE" id="PS50887">
    <property type="entry name" value="GGDEF"/>
    <property type="match status" value="1"/>
</dbReference>
<dbReference type="FunFam" id="3.30.70.270:FF:000001">
    <property type="entry name" value="Diguanylate cyclase domain protein"/>
    <property type="match status" value="1"/>
</dbReference>
<feature type="domain" description="GGDEF" evidence="5">
    <location>
        <begin position="173"/>
        <end position="306"/>
    </location>
</feature>
<evidence type="ECO:0000313" key="7">
    <source>
        <dbReference type="Proteomes" id="UP000245629"/>
    </source>
</evidence>
<dbReference type="GO" id="GO:1902201">
    <property type="term" value="P:negative regulation of bacterial-type flagellum-dependent cell motility"/>
    <property type="evidence" value="ECO:0007669"/>
    <property type="project" value="TreeGrafter"/>
</dbReference>
<protein>
    <recommendedName>
        <fullName evidence="1">diguanylate cyclase</fullName>
        <ecNumber evidence="1">2.7.7.65</ecNumber>
    </recommendedName>
</protein>
<dbReference type="InterPro" id="IPR043128">
    <property type="entry name" value="Rev_trsase/Diguanyl_cyclase"/>
</dbReference>
<dbReference type="SMART" id="SM00448">
    <property type="entry name" value="REC"/>
    <property type="match status" value="1"/>
</dbReference>
<dbReference type="CDD" id="cd01949">
    <property type="entry name" value="GGDEF"/>
    <property type="match status" value="1"/>
</dbReference>
<dbReference type="GO" id="GO:0005886">
    <property type="term" value="C:plasma membrane"/>
    <property type="evidence" value="ECO:0007669"/>
    <property type="project" value="TreeGrafter"/>
</dbReference>
<dbReference type="Gene3D" id="3.40.50.2300">
    <property type="match status" value="1"/>
</dbReference>
<dbReference type="AlphaFoldDB" id="A0A2S2CTP0"/>
<accession>A0A2S2CTP0</accession>
<evidence type="ECO:0000259" key="5">
    <source>
        <dbReference type="PROSITE" id="PS50887"/>
    </source>
</evidence>
<reference evidence="7" key="1">
    <citation type="submission" date="2018-05" db="EMBL/GenBank/DDBJ databases">
        <title>Azospirillum thermophila sp. nov., a novel isolated from hot spring.</title>
        <authorList>
            <person name="Zhao Z."/>
        </authorList>
    </citation>
    <scope>NUCLEOTIDE SEQUENCE [LARGE SCALE GENOMIC DNA]</scope>
    <source>
        <strain evidence="7">CFH 70021</strain>
    </source>
</reference>
<evidence type="ECO:0000256" key="1">
    <source>
        <dbReference type="ARBA" id="ARBA00012528"/>
    </source>
</evidence>
<sequence length="318" mass="35378">MSEKAPSGTSQEASVLVVDDSQTVRELIRDHLERHGYRILLAHDGAEALAIYRTEDVHVLITDLEMPRMDGLELCWSVRADDDQHRTFCILMTSDADIQRRIEAFDAGADEFLTKPIDLPMLRARVRAGERITRTHRAMAEMLCTDYLTGVLNRRHFMERLEQMHHRAGRQDEPLAIAMFDIDHFKAINDTHGHSNGDLALKLFAANARDHLPPGGILGRLGGEEFCMALPAADLERVIARVEEVRRSTAGLLAERPDGHSFSFTVSVGVCAAQGAESVADLLAKADESLYFAKRSGRNRTVVCGGDGVVIKARFYVM</sequence>
<dbReference type="Gene3D" id="3.30.70.270">
    <property type="match status" value="1"/>
</dbReference>
<dbReference type="EMBL" id="CP029353">
    <property type="protein sequence ID" value="AWK87882.1"/>
    <property type="molecule type" value="Genomic_DNA"/>
</dbReference>
<dbReference type="KEGG" id="azz:DEW08_18325"/>
<keyword evidence="7" id="KW-1185">Reference proteome</keyword>
<dbReference type="GO" id="GO:0000160">
    <property type="term" value="P:phosphorelay signal transduction system"/>
    <property type="evidence" value="ECO:0007669"/>
    <property type="project" value="InterPro"/>
</dbReference>
<dbReference type="OrthoDB" id="9812260at2"/>
<dbReference type="Pfam" id="PF00072">
    <property type="entry name" value="Response_reg"/>
    <property type="match status" value="1"/>
</dbReference>
<keyword evidence="3" id="KW-0597">Phosphoprotein</keyword>
<proteinExistence type="predicted"/>
<evidence type="ECO:0000256" key="2">
    <source>
        <dbReference type="ARBA" id="ARBA00034247"/>
    </source>
</evidence>
<dbReference type="Proteomes" id="UP000245629">
    <property type="component" value="Chromosome 2"/>
</dbReference>
<comment type="catalytic activity">
    <reaction evidence="2">
        <text>2 GTP = 3',3'-c-di-GMP + 2 diphosphate</text>
        <dbReference type="Rhea" id="RHEA:24898"/>
        <dbReference type="ChEBI" id="CHEBI:33019"/>
        <dbReference type="ChEBI" id="CHEBI:37565"/>
        <dbReference type="ChEBI" id="CHEBI:58805"/>
        <dbReference type="EC" id="2.7.7.65"/>
    </reaction>
</comment>
<feature type="domain" description="Response regulatory" evidence="4">
    <location>
        <begin position="14"/>
        <end position="130"/>
    </location>
</feature>
<evidence type="ECO:0000256" key="3">
    <source>
        <dbReference type="PROSITE-ProRule" id="PRU00169"/>
    </source>
</evidence>
<dbReference type="RefSeq" id="WP_109329570.1">
    <property type="nucleotide sequence ID" value="NZ_CP029353.1"/>
</dbReference>
<dbReference type="GO" id="GO:0052621">
    <property type="term" value="F:diguanylate cyclase activity"/>
    <property type="evidence" value="ECO:0007669"/>
    <property type="project" value="UniProtKB-EC"/>
</dbReference>
<dbReference type="InterPro" id="IPR000160">
    <property type="entry name" value="GGDEF_dom"/>
</dbReference>
<gene>
    <name evidence="6" type="ORF">DEW08_18325</name>
</gene>
<organism evidence="6 7">
    <name type="scientific">Azospirillum thermophilum</name>
    <dbReference type="NCBI Taxonomy" id="2202148"/>
    <lineage>
        <taxon>Bacteria</taxon>
        <taxon>Pseudomonadati</taxon>
        <taxon>Pseudomonadota</taxon>
        <taxon>Alphaproteobacteria</taxon>
        <taxon>Rhodospirillales</taxon>
        <taxon>Azospirillaceae</taxon>
        <taxon>Azospirillum</taxon>
    </lineage>
</organism>
<dbReference type="PANTHER" id="PTHR45138">
    <property type="entry name" value="REGULATORY COMPONENTS OF SENSORY TRANSDUCTION SYSTEM"/>
    <property type="match status" value="1"/>
</dbReference>
<name>A0A2S2CTP0_9PROT</name>
<dbReference type="PANTHER" id="PTHR45138:SF9">
    <property type="entry name" value="DIGUANYLATE CYCLASE DGCM-RELATED"/>
    <property type="match status" value="1"/>
</dbReference>
<dbReference type="PROSITE" id="PS50110">
    <property type="entry name" value="RESPONSE_REGULATORY"/>
    <property type="match status" value="1"/>
</dbReference>
<dbReference type="InterPro" id="IPR011006">
    <property type="entry name" value="CheY-like_superfamily"/>
</dbReference>
<dbReference type="SMART" id="SM00267">
    <property type="entry name" value="GGDEF"/>
    <property type="match status" value="1"/>
</dbReference>
<dbReference type="Pfam" id="PF00990">
    <property type="entry name" value="GGDEF"/>
    <property type="match status" value="1"/>
</dbReference>
<evidence type="ECO:0000313" key="6">
    <source>
        <dbReference type="EMBL" id="AWK87882.1"/>
    </source>
</evidence>
<dbReference type="InterPro" id="IPR001789">
    <property type="entry name" value="Sig_transdc_resp-reg_receiver"/>
</dbReference>
<feature type="modified residue" description="4-aspartylphosphate" evidence="3">
    <location>
        <position position="63"/>
    </location>
</feature>
<dbReference type="InterPro" id="IPR050469">
    <property type="entry name" value="Diguanylate_Cyclase"/>
</dbReference>
<dbReference type="CDD" id="cd17574">
    <property type="entry name" value="REC_OmpR"/>
    <property type="match status" value="1"/>
</dbReference>
<dbReference type="NCBIfam" id="TIGR00254">
    <property type="entry name" value="GGDEF"/>
    <property type="match status" value="1"/>
</dbReference>
<dbReference type="EC" id="2.7.7.65" evidence="1"/>
<dbReference type="GO" id="GO:0043709">
    <property type="term" value="P:cell adhesion involved in single-species biofilm formation"/>
    <property type="evidence" value="ECO:0007669"/>
    <property type="project" value="TreeGrafter"/>
</dbReference>
<evidence type="ECO:0000259" key="4">
    <source>
        <dbReference type="PROSITE" id="PS50110"/>
    </source>
</evidence>
<dbReference type="SUPFAM" id="SSF52172">
    <property type="entry name" value="CheY-like"/>
    <property type="match status" value="1"/>
</dbReference>
<dbReference type="InterPro" id="IPR029787">
    <property type="entry name" value="Nucleotide_cyclase"/>
</dbReference>